<dbReference type="InterPro" id="IPR036390">
    <property type="entry name" value="WH_DNA-bd_sf"/>
</dbReference>
<dbReference type="InterPro" id="IPR005119">
    <property type="entry name" value="LysR_subst-bd"/>
</dbReference>
<dbReference type="SUPFAM" id="SSF46785">
    <property type="entry name" value="Winged helix' DNA-binding domain"/>
    <property type="match status" value="1"/>
</dbReference>
<comment type="similarity">
    <text evidence="1">Belongs to the LysR transcriptional regulatory family.</text>
</comment>
<dbReference type="Pfam" id="PF03466">
    <property type="entry name" value="LysR_substrate"/>
    <property type="match status" value="1"/>
</dbReference>
<protein>
    <submittedName>
        <fullName evidence="6">LysR family transcriptional regulator</fullName>
    </submittedName>
</protein>
<dbReference type="Gene3D" id="1.10.10.10">
    <property type="entry name" value="Winged helix-like DNA-binding domain superfamily/Winged helix DNA-binding domain"/>
    <property type="match status" value="1"/>
</dbReference>
<dbReference type="GO" id="GO:0003677">
    <property type="term" value="F:DNA binding"/>
    <property type="evidence" value="ECO:0007669"/>
    <property type="project" value="UniProtKB-KW"/>
</dbReference>
<evidence type="ECO:0000313" key="6">
    <source>
        <dbReference type="EMBL" id="MCG5075413.1"/>
    </source>
</evidence>
<dbReference type="Pfam" id="PF00126">
    <property type="entry name" value="HTH_1"/>
    <property type="match status" value="1"/>
</dbReference>
<dbReference type="CDD" id="cd08422">
    <property type="entry name" value="PBP2_CrgA_like"/>
    <property type="match status" value="1"/>
</dbReference>
<dbReference type="PANTHER" id="PTHR30537">
    <property type="entry name" value="HTH-TYPE TRANSCRIPTIONAL REGULATOR"/>
    <property type="match status" value="1"/>
</dbReference>
<keyword evidence="3" id="KW-0238">DNA-binding</keyword>
<dbReference type="InterPro" id="IPR036388">
    <property type="entry name" value="WH-like_DNA-bd_sf"/>
</dbReference>
<dbReference type="InterPro" id="IPR000847">
    <property type="entry name" value="LysR_HTH_N"/>
</dbReference>
<evidence type="ECO:0000256" key="2">
    <source>
        <dbReference type="ARBA" id="ARBA00023015"/>
    </source>
</evidence>
<dbReference type="PROSITE" id="PS50931">
    <property type="entry name" value="HTH_LYSR"/>
    <property type="match status" value="1"/>
</dbReference>
<dbReference type="RefSeq" id="WP_238465271.1">
    <property type="nucleotide sequence ID" value="NZ_JAKLJA010000015.1"/>
</dbReference>
<gene>
    <name evidence="6" type="ORF">L5014_18915</name>
</gene>
<keyword evidence="2" id="KW-0805">Transcription regulation</keyword>
<organism evidence="6 7">
    <name type="scientific">Paraburkholderia tagetis</name>
    <dbReference type="NCBI Taxonomy" id="2913261"/>
    <lineage>
        <taxon>Bacteria</taxon>
        <taxon>Pseudomonadati</taxon>
        <taxon>Pseudomonadota</taxon>
        <taxon>Betaproteobacteria</taxon>
        <taxon>Burkholderiales</taxon>
        <taxon>Burkholderiaceae</taxon>
        <taxon>Paraburkholderia</taxon>
    </lineage>
</organism>
<keyword evidence="7" id="KW-1185">Reference proteome</keyword>
<dbReference type="InterPro" id="IPR058163">
    <property type="entry name" value="LysR-type_TF_proteobact-type"/>
</dbReference>
<dbReference type="AlphaFoldDB" id="A0A9X1UIL3"/>
<dbReference type="EMBL" id="JAKLJA010000015">
    <property type="protein sequence ID" value="MCG5075413.1"/>
    <property type="molecule type" value="Genomic_DNA"/>
</dbReference>
<comment type="caution">
    <text evidence="6">The sequence shown here is derived from an EMBL/GenBank/DDBJ whole genome shotgun (WGS) entry which is preliminary data.</text>
</comment>
<proteinExistence type="inferred from homology"/>
<dbReference type="GO" id="GO:0003700">
    <property type="term" value="F:DNA-binding transcription factor activity"/>
    <property type="evidence" value="ECO:0007669"/>
    <property type="project" value="InterPro"/>
</dbReference>
<evidence type="ECO:0000256" key="1">
    <source>
        <dbReference type="ARBA" id="ARBA00009437"/>
    </source>
</evidence>
<evidence type="ECO:0000256" key="3">
    <source>
        <dbReference type="ARBA" id="ARBA00023125"/>
    </source>
</evidence>
<keyword evidence="4" id="KW-0804">Transcription</keyword>
<dbReference type="Proteomes" id="UP001139308">
    <property type="component" value="Unassembled WGS sequence"/>
</dbReference>
<dbReference type="SUPFAM" id="SSF53850">
    <property type="entry name" value="Periplasmic binding protein-like II"/>
    <property type="match status" value="1"/>
</dbReference>
<evidence type="ECO:0000313" key="7">
    <source>
        <dbReference type="Proteomes" id="UP001139308"/>
    </source>
</evidence>
<dbReference type="PANTHER" id="PTHR30537:SF5">
    <property type="entry name" value="HTH-TYPE TRANSCRIPTIONAL ACTIVATOR TTDR-RELATED"/>
    <property type="match status" value="1"/>
</dbReference>
<name>A0A9X1UIL3_9BURK</name>
<evidence type="ECO:0000259" key="5">
    <source>
        <dbReference type="PROSITE" id="PS50931"/>
    </source>
</evidence>
<reference evidence="6" key="1">
    <citation type="submission" date="2022-01" db="EMBL/GenBank/DDBJ databases">
        <title>Genome sequence and assembly of Parabukholderia sp. RG36.</title>
        <authorList>
            <person name="Chhetri G."/>
        </authorList>
    </citation>
    <scope>NUCLEOTIDE SEQUENCE</scope>
    <source>
        <strain evidence="6">RG36</strain>
    </source>
</reference>
<feature type="domain" description="HTH lysR-type" evidence="5">
    <location>
        <begin position="1"/>
        <end position="58"/>
    </location>
</feature>
<accession>A0A9X1UIL3</accession>
<dbReference type="FunFam" id="1.10.10.10:FF:000001">
    <property type="entry name" value="LysR family transcriptional regulator"/>
    <property type="match status" value="1"/>
</dbReference>
<dbReference type="Gene3D" id="3.40.190.290">
    <property type="match status" value="1"/>
</dbReference>
<sequence>MNHDHLRILLEIARHGNFSGVAKQRNVDPSSISRVVRAVESELGVRLFHRTTRHVTLTEAGAAYLARVSDLLDAIDAAGDTIKELGGNVGGTLRVTASVAFGQACLVPLLPEFLERYPDIQLELLLADANLDIVAERIDLALRLSPRMDRNFVRVKWFDSAYKVCASPHYLARHEAIRSPADLDAHQCVVFGLPNPQADWLLRDGANHVVHVSAKPRICVTNGLAQRELAIAGTGPALLPAWLAAADLAAGTLIDVLPDYEATPGDFDGAAWLLYPNRTLLPAKTRALVDFLKSRARPEWSLARSKRKSAARG</sequence>
<evidence type="ECO:0000256" key="4">
    <source>
        <dbReference type="ARBA" id="ARBA00023163"/>
    </source>
</evidence>